<reference evidence="1" key="1">
    <citation type="submission" date="2018-06" db="EMBL/GenBank/DDBJ databases">
        <authorList>
            <person name="Zhirakovskaya E."/>
        </authorList>
    </citation>
    <scope>NUCLEOTIDE SEQUENCE</scope>
</reference>
<dbReference type="EMBL" id="UOFY01000066">
    <property type="protein sequence ID" value="VAX11150.1"/>
    <property type="molecule type" value="Genomic_DNA"/>
</dbReference>
<dbReference type="SUPFAM" id="SSF49777">
    <property type="entry name" value="PEBP-like"/>
    <property type="match status" value="1"/>
</dbReference>
<proteinExistence type="predicted"/>
<dbReference type="InterPro" id="IPR008914">
    <property type="entry name" value="PEBP"/>
</dbReference>
<dbReference type="PANTHER" id="PTHR30289:SF1">
    <property type="entry name" value="PEBP (PHOSPHATIDYLETHANOLAMINE-BINDING PROTEIN) FAMILY PROTEIN"/>
    <property type="match status" value="1"/>
</dbReference>
<dbReference type="InterPro" id="IPR036610">
    <property type="entry name" value="PEBP-like_sf"/>
</dbReference>
<organism evidence="1">
    <name type="scientific">hydrothermal vent metagenome</name>
    <dbReference type="NCBI Taxonomy" id="652676"/>
    <lineage>
        <taxon>unclassified sequences</taxon>
        <taxon>metagenomes</taxon>
        <taxon>ecological metagenomes</taxon>
    </lineage>
</organism>
<dbReference type="PANTHER" id="PTHR30289">
    <property type="entry name" value="UNCHARACTERIZED PROTEIN YBCL-RELATED"/>
    <property type="match status" value="1"/>
</dbReference>
<gene>
    <name evidence="1" type="ORF">MNBD_GAMMA25-1633</name>
</gene>
<name>A0A3B1BKJ8_9ZZZZ</name>
<sequence>MKKFILSVTLLIMLNQVLAEGFTLRSNVVGGQIANEQVFSDFGCQGKNISPQLVWSNAPKGTQSFAVSVYDPDAPTGSGWWHWLIFNIPGTVNELVADAGNTSKGLAPKDSTQSINNYGKLGYGGACPPKGDKAHRYIFTVYALKVEKLELDSKAMPALVGYYLNSNAIARASLIAYYAH</sequence>
<dbReference type="CDD" id="cd00865">
    <property type="entry name" value="PEBP_bact_arch"/>
    <property type="match status" value="1"/>
</dbReference>
<dbReference type="Gene3D" id="3.90.280.10">
    <property type="entry name" value="PEBP-like"/>
    <property type="match status" value="1"/>
</dbReference>
<dbReference type="InterPro" id="IPR005247">
    <property type="entry name" value="YbhB_YbcL/LppC-like"/>
</dbReference>
<accession>A0A3B1BKJ8</accession>
<dbReference type="Pfam" id="PF01161">
    <property type="entry name" value="PBP"/>
    <property type="match status" value="1"/>
</dbReference>
<dbReference type="NCBIfam" id="TIGR00481">
    <property type="entry name" value="YbhB/YbcL family Raf kinase inhibitor-like protein"/>
    <property type="match status" value="1"/>
</dbReference>
<dbReference type="AlphaFoldDB" id="A0A3B1BKJ8"/>
<protein>
    <submittedName>
        <fullName evidence="1">Phospholipid-binding protein</fullName>
    </submittedName>
</protein>
<evidence type="ECO:0000313" key="1">
    <source>
        <dbReference type="EMBL" id="VAX11150.1"/>
    </source>
</evidence>